<dbReference type="Proteomes" id="UP000658613">
    <property type="component" value="Unassembled WGS sequence"/>
</dbReference>
<dbReference type="Pfam" id="PF14530">
    <property type="entry name" value="DUF4439"/>
    <property type="match status" value="1"/>
</dbReference>
<feature type="compositionally biased region" description="Polar residues" evidence="1">
    <location>
        <begin position="247"/>
        <end position="256"/>
    </location>
</feature>
<dbReference type="SUPFAM" id="SSF47240">
    <property type="entry name" value="Ferritin-like"/>
    <property type="match status" value="1"/>
</dbReference>
<dbReference type="RefSeq" id="WP_196824332.1">
    <property type="nucleotide sequence ID" value="NZ_CP046980.1"/>
</dbReference>
<comment type="caution">
    <text evidence="3">The sequence shown here is derived from an EMBL/GenBank/DDBJ whole genome shotgun (WGS) entry which is preliminary data.</text>
</comment>
<name>A0A931DXD1_9CORY</name>
<organism evidence="3 4">
    <name type="scientific">Corynebacterium aquatimens</name>
    <dbReference type="NCBI Taxonomy" id="1190508"/>
    <lineage>
        <taxon>Bacteria</taxon>
        <taxon>Bacillati</taxon>
        <taxon>Actinomycetota</taxon>
        <taxon>Actinomycetes</taxon>
        <taxon>Mycobacteriales</taxon>
        <taxon>Corynebacteriaceae</taxon>
        <taxon>Corynebacterium</taxon>
    </lineage>
</organism>
<sequence length="321" mass="34264">MIDHRRSTPLSRHQRARSRSRATVAAASAIALMIPLSACSPLDFFGPRPNAELLSLAQHADADAQSLSRDPLTQPIADLRRTQADELFAEITRVCGVDETGTPPTSCQVDRTAPDSEPVAGATTIDEAAQSLVLTLVTRASSLPDDSLDLVTAHAIDLLAAVDKDMANTNPDFDEKLCEAEESSAADDKAKPIDEVDVEAARKLLDDEYAALYGLDLASAYADDPLQYRIDTLRDGHEDRISCLTTTLNNAGSPTPAQAPGYEFDSGEEPTSTPTASAFVSAMESSLIASWRSAAADATSSRWRHNAIELAANAQRLASLN</sequence>
<dbReference type="InterPro" id="IPR012347">
    <property type="entry name" value="Ferritin-like"/>
</dbReference>
<proteinExistence type="predicted"/>
<dbReference type="AlphaFoldDB" id="A0A931DXD1"/>
<feature type="domain" description="DUF4439" evidence="2">
    <location>
        <begin position="202"/>
        <end position="315"/>
    </location>
</feature>
<reference evidence="3" key="1">
    <citation type="submission" date="2020-11" db="EMBL/GenBank/DDBJ databases">
        <title>Sequencing the genomes of 1000 actinobacteria strains.</title>
        <authorList>
            <person name="Klenk H.-P."/>
        </authorList>
    </citation>
    <scope>NUCLEOTIDE SEQUENCE</scope>
    <source>
        <strain evidence="3">DSM 45632</strain>
    </source>
</reference>
<dbReference type="InterPro" id="IPR029447">
    <property type="entry name" value="DUF4439"/>
</dbReference>
<keyword evidence="4" id="KW-1185">Reference proteome</keyword>
<evidence type="ECO:0000313" key="3">
    <source>
        <dbReference type="EMBL" id="MBG6121850.1"/>
    </source>
</evidence>
<protein>
    <recommendedName>
        <fullName evidence="2">DUF4439 domain-containing protein</fullName>
    </recommendedName>
</protein>
<dbReference type="InterPro" id="IPR009078">
    <property type="entry name" value="Ferritin-like_SF"/>
</dbReference>
<evidence type="ECO:0000313" key="4">
    <source>
        <dbReference type="Proteomes" id="UP000658613"/>
    </source>
</evidence>
<feature type="region of interest" description="Disordered" evidence="1">
    <location>
        <begin position="247"/>
        <end position="274"/>
    </location>
</feature>
<gene>
    <name evidence="3" type="ORF">IW254_000819</name>
</gene>
<evidence type="ECO:0000259" key="2">
    <source>
        <dbReference type="Pfam" id="PF14530"/>
    </source>
</evidence>
<evidence type="ECO:0000256" key="1">
    <source>
        <dbReference type="SAM" id="MobiDB-lite"/>
    </source>
</evidence>
<dbReference type="Gene3D" id="1.20.1260.10">
    <property type="match status" value="1"/>
</dbReference>
<accession>A0A931DXD1</accession>
<dbReference type="EMBL" id="JADOUE010000001">
    <property type="protein sequence ID" value="MBG6121850.1"/>
    <property type="molecule type" value="Genomic_DNA"/>
</dbReference>